<dbReference type="EMBL" id="GFXV01002980">
    <property type="protein sequence ID" value="MBW14785.1"/>
    <property type="molecule type" value="Transcribed_RNA"/>
</dbReference>
<dbReference type="PANTHER" id="PTHR23279:SF21">
    <property type="entry name" value="DEFECTIVE PROBOSCIS EXTENSION RESPONSE 11, ISOFORM B-RELATED"/>
    <property type="match status" value="1"/>
</dbReference>
<dbReference type="SMART" id="SM00408">
    <property type="entry name" value="IGc2"/>
    <property type="match status" value="2"/>
</dbReference>
<dbReference type="SUPFAM" id="SSF48726">
    <property type="entry name" value="Immunoglobulin"/>
    <property type="match status" value="2"/>
</dbReference>
<evidence type="ECO:0000313" key="3">
    <source>
        <dbReference type="EMBL" id="MBW14785.1"/>
    </source>
</evidence>
<feature type="domain" description="Ig-like" evidence="2">
    <location>
        <begin position="44"/>
        <end position="143"/>
    </location>
</feature>
<evidence type="ECO:0000259" key="2">
    <source>
        <dbReference type="PROSITE" id="PS50835"/>
    </source>
</evidence>
<dbReference type="GO" id="GO:0050808">
    <property type="term" value="P:synapse organization"/>
    <property type="evidence" value="ECO:0007669"/>
    <property type="project" value="TreeGrafter"/>
</dbReference>
<dbReference type="FunFam" id="2.60.40.10:FF:000129">
    <property type="entry name" value="CLUMA_CG018772, isoform A"/>
    <property type="match status" value="1"/>
</dbReference>
<dbReference type="InterPro" id="IPR013783">
    <property type="entry name" value="Ig-like_fold"/>
</dbReference>
<dbReference type="InterPro" id="IPR003599">
    <property type="entry name" value="Ig_sub"/>
</dbReference>
<dbReference type="PROSITE" id="PS50835">
    <property type="entry name" value="IG_LIKE"/>
    <property type="match status" value="2"/>
</dbReference>
<proteinExistence type="predicted"/>
<dbReference type="InterPro" id="IPR007110">
    <property type="entry name" value="Ig-like_dom"/>
</dbReference>
<gene>
    <name evidence="3" type="primary">Lac_14</name>
</gene>
<feature type="signal peptide" evidence="1">
    <location>
        <begin position="1"/>
        <end position="23"/>
    </location>
</feature>
<feature type="domain" description="Ig-like" evidence="2">
    <location>
        <begin position="147"/>
        <end position="245"/>
    </location>
</feature>
<keyword evidence="1" id="KW-0732">Signal</keyword>
<dbReference type="PANTHER" id="PTHR23279">
    <property type="entry name" value="DEFECTIVE PROBOSCIS EXTENSION RESPONSE DPR -RELATED"/>
    <property type="match status" value="1"/>
</dbReference>
<dbReference type="SMART" id="SM00409">
    <property type="entry name" value="IG"/>
    <property type="match status" value="2"/>
</dbReference>
<dbReference type="InterPro" id="IPR037448">
    <property type="entry name" value="Zig-8"/>
</dbReference>
<dbReference type="GO" id="GO:0032589">
    <property type="term" value="C:neuron projection membrane"/>
    <property type="evidence" value="ECO:0007669"/>
    <property type="project" value="TreeGrafter"/>
</dbReference>
<accession>A0A2H8TKW5</accession>
<dbReference type="InterPro" id="IPR003598">
    <property type="entry name" value="Ig_sub2"/>
</dbReference>
<dbReference type="Gene3D" id="2.60.40.10">
    <property type="entry name" value="Immunoglobulins"/>
    <property type="match status" value="2"/>
</dbReference>
<dbReference type="InterPro" id="IPR013098">
    <property type="entry name" value="Ig_I-set"/>
</dbReference>
<name>A0A2H8TKW5_9HEMI</name>
<evidence type="ECO:0000256" key="1">
    <source>
        <dbReference type="SAM" id="SignalP"/>
    </source>
</evidence>
<dbReference type="InterPro" id="IPR036179">
    <property type="entry name" value="Ig-like_dom_sf"/>
</dbReference>
<reference evidence="3" key="1">
    <citation type="submission" date="2017-10" db="EMBL/GenBank/DDBJ databases">
        <title>Transcriptome Assembly of Sugarcane Aphid Adults.</title>
        <authorList>
            <person name="Scully E.D."/>
            <person name="Palmer N.A."/>
            <person name="Geib S.M."/>
            <person name="Sarath G."/>
            <person name="Sattler S.E."/>
        </authorList>
    </citation>
    <scope>NUCLEOTIDE SEQUENCE</scope>
    <source>
        <tissue evidence="3">Whole body</tissue>
    </source>
</reference>
<dbReference type="Pfam" id="PF07679">
    <property type="entry name" value="I-set"/>
    <property type="match status" value="1"/>
</dbReference>
<dbReference type="OrthoDB" id="8049355at2759"/>
<dbReference type="AlphaFoldDB" id="A0A2H8TKW5"/>
<feature type="chain" id="PRO_5014197090" evidence="1">
    <location>
        <begin position="24"/>
        <end position="305"/>
    </location>
</feature>
<organism evidence="3">
    <name type="scientific">Melanaphis sacchari</name>
    <dbReference type="NCBI Taxonomy" id="742174"/>
    <lineage>
        <taxon>Eukaryota</taxon>
        <taxon>Metazoa</taxon>
        <taxon>Ecdysozoa</taxon>
        <taxon>Arthropoda</taxon>
        <taxon>Hexapoda</taxon>
        <taxon>Insecta</taxon>
        <taxon>Pterygota</taxon>
        <taxon>Neoptera</taxon>
        <taxon>Paraneoptera</taxon>
        <taxon>Hemiptera</taxon>
        <taxon>Sternorrhyncha</taxon>
        <taxon>Aphidomorpha</taxon>
        <taxon>Aphidoidea</taxon>
        <taxon>Aphididae</taxon>
        <taxon>Aphidini</taxon>
        <taxon>Melanaphis</taxon>
    </lineage>
</organism>
<dbReference type="SMART" id="SM00406">
    <property type="entry name" value="IGv"/>
    <property type="match status" value="2"/>
</dbReference>
<protein>
    <submittedName>
        <fullName evidence="3">Lachesin</fullName>
    </submittedName>
</protein>
<dbReference type="Pfam" id="PF13927">
    <property type="entry name" value="Ig_3"/>
    <property type="match status" value="1"/>
</dbReference>
<dbReference type="InterPro" id="IPR013106">
    <property type="entry name" value="Ig_V-set"/>
</dbReference>
<sequence>MYSTKVTAMTFLVAIFAVSPLQSSEEKYNPQQQKKQVSDFLVRPFFDTSVSSNITTQLGGHAYMPCRVKQLGNKSVSWIRRRDSHILTIDWLLFIADDRFRIFLVEPTCTWTLQIKYVQPRDAGIYECQINTSPKMSHLVQLNVVVPKIEIMGESDIHVMEGSSVSLKCVIRQSVRDPDYIFWYQNNKRVLDYGKGAKVISSERIDANTMVATLTINNAVRQDSGNYTCQPSNLDSASAYLHVLNGEHPAAIQRGHSSGTQIPIRLLGPLSAVLGLSSSHSTRAALLTTAFAVDLTVRTLYSMIV</sequence>